<organism evidence="8 9">
    <name type="scientific">Mediterraneibacter gnavus</name>
    <name type="common">Ruminococcus gnavus</name>
    <dbReference type="NCBI Taxonomy" id="33038"/>
    <lineage>
        <taxon>Bacteria</taxon>
        <taxon>Bacillati</taxon>
        <taxon>Bacillota</taxon>
        <taxon>Clostridia</taxon>
        <taxon>Lachnospirales</taxon>
        <taxon>Lachnospiraceae</taxon>
        <taxon>Mediterraneibacter</taxon>
    </lineage>
</organism>
<dbReference type="CDD" id="cd01127">
    <property type="entry name" value="TrwB_TraG_TraD_VirD4"/>
    <property type="match status" value="1"/>
</dbReference>
<dbReference type="InterPro" id="IPR003688">
    <property type="entry name" value="TraG/VirD4"/>
</dbReference>
<evidence type="ECO:0000313" key="9">
    <source>
        <dbReference type="Proteomes" id="UP000260808"/>
    </source>
</evidence>
<evidence type="ECO:0000256" key="4">
    <source>
        <dbReference type="ARBA" id="ARBA00022692"/>
    </source>
</evidence>
<dbReference type="EMBL" id="QSSX01000004">
    <property type="protein sequence ID" value="RGM25153.1"/>
    <property type="molecule type" value="Genomic_DNA"/>
</dbReference>
<dbReference type="PANTHER" id="PTHR37937:SF1">
    <property type="entry name" value="CONJUGATIVE TRANSFER: DNA TRANSPORT"/>
    <property type="match status" value="1"/>
</dbReference>
<comment type="similarity">
    <text evidence="2">Belongs to the VirD4/TraG family.</text>
</comment>
<sequence>MSTKKQDWVLYLVFLPFVWWAAAITACAITPDKNFIQILETLSEKLEQPFFITYTPYTFKCILIFTAAYFLGIGIYESQKRNYRRGVEHGSAKWGNVSEICRRYCEKQYTQNLLLTQHFRMGLDGYKHKRNLNVLVVGGSGAGKSRTYAIPNIMQCNCSMVITDPKAELLRKTGGVLERNGYEVRVFDLINPETSWCYNPFAYVRDDKDVLKLINNLIRNTTPKGAQSSDPFWEKSETALLQALMLYLLHEAPPEEQNFPMIMEMLGSAQVKEDDEDYQSPLDILFERLEMRDPESIAVKQYAIYKQAAGKTAKSILISVGVRLAAFNLKQIANLTCTDELDLYSIGEKKVALFCCIPDADTSMNYLVGMIYSNLFQTLYYVADRKYGGRLPIPVHCIMDEWPNVALPDDFDKILATMRSRGISCSIIIQNIAQMKALFKDSYESLIGNCDEFLYLGGNEKEGHKYVSELLGKETLDTNTYGQTKGRSGSYSVNYQQTGRELLTPDEIRLLDNRKAILFIRGERPIMDDKYDLKKHVNFRYTEDGGASPYDYAKTPLAHDDLNIDINRLDDYELLSTEDILGE</sequence>
<dbReference type="InterPro" id="IPR027417">
    <property type="entry name" value="P-loop_NTPase"/>
</dbReference>
<keyword evidence="4 7" id="KW-0812">Transmembrane</keyword>
<dbReference type="GO" id="GO:0005886">
    <property type="term" value="C:plasma membrane"/>
    <property type="evidence" value="ECO:0007669"/>
    <property type="project" value="UniProtKB-SubCell"/>
</dbReference>
<keyword evidence="5 7" id="KW-1133">Transmembrane helix</keyword>
<dbReference type="SUPFAM" id="SSF52540">
    <property type="entry name" value="P-loop containing nucleoside triphosphate hydrolases"/>
    <property type="match status" value="1"/>
</dbReference>
<keyword evidence="3" id="KW-1003">Cell membrane</keyword>
<keyword evidence="6 7" id="KW-0472">Membrane</keyword>
<feature type="transmembrane region" description="Helical" evidence="7">
    <location>
        <begin position="51"/>
        <end position="76"/>
    </location>
</feature>
<evidence type="ECO:0000313" key="8">
    <source>
        <dbReference type="EMBL" id="RGM25153.1"/>
    </source>
</evidence>
<gene>
    <name evidence="8" type="ORF">DXC31_02790</name>
</gene>
<dbReference type="InterPro" id="IPR051539">
    <property type="entry name" value="T4SS-coupling_protein"/>
</dbReference>
<evidence type="ECO:0000256" key="2">
    <source>
        <dbReference type="ARBA" id="ARBA00008806"/>
    </source>
</evidence>
<name>A0A3E4VD55_MEDGN</name>
<comment type="subcellular location">
    <subcellularLocation>
        <location evidence="1">Cell membrane</location>
        <topology evidence="1">Multi-pass membrane protein</topology>
    </subcellularLocation>
</comment>
<dbReference type="Proteomes" id="UP000260808">
    <property type="component" value="Unassembled WGS sequence"/>
</dbReference>
<protein>
    <submittedName>
        <fullName evidence="8">Type IV secretory system conjugative DNA transfer family protein</fullName>
    </submittedName>
</protein>
<evidence type="ECO:0000256" key="1">
    <source>
        <dbReference type="ARBA" id="ARBA00004651"/>
    </source>
</evidence>
<evidence type="ECO:0000256" key="3">
    <source>
        <dbReference type="ARBA" id="ARBA00022475"/>
    </source>
</evidence>
<dbReference type="Gene3D" id="3.40.50.300">
    <property type="entry name" value="P-loop containing nucleotide triphosphate hydrolases"/>
    <property type="match status" value="1"/>
</dbReference>
<evidence type="ECO:0000256" key="7">
    <source>
        <dbReference type="SAM" id="Phobius"/>
    </source>
</evidence>
<comment type="caution">
    <text evidence="8">The sequence shown here is derived from an EMBL/GenBank/DDBJ whole genome shotgun (WGS) entry which is preliminary data.</text>
</comment>
<dbReference type="AlphaFoldDB" id="A0A3E4VD55"/>
<proteinExistence type="inferred from homology"/>
<feature type="transmembrane region" description="Helical" evidence="7">
    <location>
        <begin position="9"/>
        <end position="31"/>
    </location>
</feature>
<dbReference type="Pfam" id="PF02534">
    <property type="entry name" value="T4SS-DNA_transf"/>
    <property type="match status" value="1"/>
</dbReference>
<reference evidence="8 9" key="1">
    <citation type="submission" date="2018-08" db="EMBL/GenBank/DDBJ databases">
        <title>A genome reference for cultivated species of the human gut microbiota.</title>
        <authorList>
            <person name="Zou Y."/>
            <person name="Xue W."/>
            <person name="Luo G."/>
        </authorList>
    </citation>
    <scope>NUCLEOTIDE SEQUENCE [LARGE SCALE GENOMIC DNA]</scope>
    <source>
        <strain evidence="8 9">TF01-20-2</strain>
    </source>
</reference>
<dbReference type="PANTHER" id="PTHR37937">
    <property type="entry name" value="CONJUGATIVE TRANSFER: DNA TRANSPORT"/>
    <property type="match status" value="1"/>
</dbReference>
<evidence type="ECO:0000256" key="5">
    <source>
        <dbReference type="ARBA" id="ARBA00022989"/>
    </source>
</evidence>
<dbReference type="PROSITE" id="PS51257">
    <property type="entry name" value="PROKAR_LIPOPROTEIN"/>
    <property type="match status" value="1"/>
</dbReference>
<dbReference type="NCBIfam" id="NF045973">
    <property type="entry name" value="conju_CD1115"/>
    <property type="match status" value="1"/>
</dbReference>
<evidence type="ECO:0000256" key="6">
    <source>
        <dbReference type="ARBA" id="ARBA00023136"/>
    </source>
</evidence>
<accession>A0A3E4VD55</accession>